<keyword evidence="3" id="KW-1185">Reference proteome</keyword>
<protein>
    <submittedName>
        <fullName evidence="2">Transposase, YhgA-like</fullName>
    </submittedName>
</protein>
<organism evidence="2 3">
    <name type="scientific">Acetatifactor muris</name>
    <dbReference type="NCBI Taxonomy" id="879566"/>
    <lineage>
        <taxon>Bacteria</taxon>
        <taxon>Bacillati</taxon>
        <taxon>Bacillota</taxon>
        <taxon>Clostridia</taxon>
        <taxon>Lachnospirales</taxon>
        <taxon>Lachnospiraceae</taxon>
        <taxon>Acetatifactor</taxon>
    </lineage>
</organism>
<gene>
    <name evidence="2" type="ORF">AMURIS_01595</name>
</gene>
<reference evidence="2 3" key="1">
    <citation type="submission" date="2018-01" db="EMBL/GenBank/DDBJ databases">
        <authorList>
            <person name="Gaut B.S."/>
            <person name="Morton B.R."/>
            <person name="Clegg M.T."/>
            <person name="Duvall M.R."/>
        </authorList>
    </citation>
    <scope>NUCLEOTIDE SEQUENCE [LARGE SCALE GENOMIC DNA]</scope>
    <source>
        <strain evidence="2">GP69</strain>
    </source>
</reference>
<sequence length="324" mass="37961">MSKRKNKKNLVNPGRAAKRQRGKANLHYKDTIFRMLFQDKKRLLGLYNAISGQEYADPEMLNIVMLESAVYLGMKNDLAFLIDMRLYLFEHQSTVNNNMPLRFLQYVSAEYEKLIVSQSLYQRAQVKIPAPHFIVFYNGVDKYAEYSELCLSASYEVQEENPELELRVQVLNINEGYNEELKEACRTLKEYMQYVDKVRAFAKNMDIDEAVDRAVDECIEQDILREFLLANKAEVKHMSIFEYNEENVRQVIREESYEEGRETGRIEGRIEGKIEDILDLLKEKGTVPEELEKRITSETDMDILKKWLKLAGRVKNVEEIIKGL</sequence>
<name>A0A2K4ZEJ0_9FIRM</name>
<dbReference type="Proteomes" id="UP000236311">
    <property type="component" value="Unassembled WGS sequence"/>
</dbReference>
<evidence type="ECO:0000256" key="1">
    <source>
        <dbReference type="SAM" id="MobiDB-lite"/>
    </source>
</evidence>
<dbReference type="OrthoDB" id="9798384at2"/>
<evidence type="ECO:0000313" key="2">
    <source>
        <dbReference type="EMBL" id="SOY28881.1"/>
    </source>
</evidence>
<dbReference type="EMBL" id="OFSM01000007">
    <property type="protein sequence ID" value="SOY28881.1"/>
    <property type="molecule type" value="Genomic_DNA"/>
</dbReference>
<evidence type="ECO:0000313" key="3">
    <source>
        <dbReference type="Proteomes" id="UP000236311"/>
    </source>
</evidence>
<accession>A0A2K4ZEJ0</accession>
<dbReference type="AlphaFoldDB" id="A0A2K4ZEJ0"/>
<feature type="region of interest" description="Disordered" evidence="1">
    <location>
        <begin position="1"/>
        <end position="22"/>
    </location>
</feature>
<proteinExistence type="predicted"/>
<dbReference type="RefSeq" id="WP_146039998.1">
    <property type="nucleotide sequence ID" value="NZ_JANJZD010000014.1"/>
</dbReference>